<keyword evidence="3" id="KW-1185">Reference proteome</keyword>
<reference evidence="2 3" key="1">
    <citation type="submission" date="2019-06" db="EMBL/GenBank/DDBJ databases">
        <title>Genome sequence of Rhodobacteraceae bacterium D4M1.</title>
        <authorList>
            <person name="Cao J."/>
        </authorList>
    </citation>
    <scope>NUCLEOTIDE SEQUENCE [LARGE SCALE GENOMIC DNA]</scope>
    <source>
        <strain evidence="2 3">D4M1</strain>
        <plasmid evidence="3">pd4m1a</plasmid>
    </source>
</reference>
<dbReference type="KEGG" id="ppru:FDP22_19700"/>
<dbReference type="OrthoDB" id="9776116at2"/>
<name>A0A5B8G4A4_9RHOB</name>
<dbReference type="Pfam" id="PF01882">
    <property type="entry name" value="DUF58"/>
    <property type="match status" value="1"/>
</dbReference>
<gene>
    <name evidence="2" type="ORF">FDP22_19700</name>
</gene>
<dbReference type="PANTHER" id="PTHR33608">
    <property type="entry name" value="BLL2464 PROTEIN"/>
    <property type="match status" value="1"/>
</dbReference>
<accession>A0A5B8G4A4</accession>
<keyword evidence="2" id="KW-0614">Plasmid</keyword>
<dbReference type="AlphaFoldDB" id="A0A5B8G4A4"/>
<proteinExistence type="predicted"/>
<geneLocation type="plasmid" evidence="3">
    <name>pd4m1a</name>
</geneLocation>
<evidence type="ECO:0000313" key="3">
    <source>
        <dbReference type="Proteomes" id="UP000305888"/>
    </source>
</evidence>
<dbReference type="EMBL" id="CP040819">
    <property type="protein sequence ID" value="QDL94289.1"/>
    <property type="molecule type" value="Genomic_DNA"/>
</dbReference>
<organism evidence="2 3">
    <name type="scientific">Paroceanicella profunda</name>
    <dbReference type="NCBI Taxonomy" id="2579971"/>
    <lineage>
        <taxon>Bacteria</taxon>
        <taxon>Pseudomonadati</taxon>
        <taxon>Pseudomonadota</taxon>
        <taxon>Alphaproteobacteria</taxon>
        <taxon>Rhodobacterales</taxon>
        <taxon>Paracoccaceae</taxon>
        <taxon>Paroceanicella</taxon>
    </lineage>
</organism>
<sequence>MSLERLVALAGRAGAADRAAAAASRAGAVAGRRRGEGTDIFDLRPFQDGDDPRHLDPAATARSGRPQLRTFHEEVEKTALLVADLRAPMFWGSRGRLRSVAAAEALALEGWSVVAAGGRVGLHAVRDGETSVAAPRPREAALLGLLATLARLHAAGLEADPAAPGPELSEILDRAAASVTTGAALILATGFDRPGADFDAVARAVLRKCRLTVLLVQDPLETAPPAGVFTIRRGRAAQPVRFSGSEVPARLDALGIATRLVRSDEDPLAQACA</sequence>
<feature type="domain" description="DUF58" evidence="1">
    <location>
        <begin position="42"/>
        <end position="231"/>
    </location>
</feature>
<protein>
    <submittedName>
        <fullName evidence="2">DUF58 domain-containing protein</fullName>
    </submittedName>
</protein>
<evidence type="ECO:0000259" key="1">
    <source>
        <dbReference type="Pfam" id="PF01882"/>
    </source>
</evidence>
<dbReference type="PANTHER" id="PTHR33608:SF12">
    <property type="entry name" value="DUF58 DOMAIN-CONTAINING PROTEIN"/>
    <property type="match status" value="1"/>
</dbReference>
<dbReference type="InterPro" id="IPR002881">
    <property type="entry name" value="DUF58"/>
</dbReference>
<evidence type="ECO:0000313" key="2">
    <source>
        <dbReference type="EMBL" id="QDL94289.1"/>
    </source>
</evidence>
<dbReference type="Proteomes" id="UP000305888">
    <property type="component" value="Plasmid pD4M1A"/>
</dbReference>